<gene>
    <name evidence="4" type="ORF">JCM16418_3454</name>
</gene>
<keyword evidence="2" id="KW-1133">Transmembrane helix</keyword>
<dbReference type="STRING" id="1236976.JCM16418_3454"/>
<dbReference type="Proteomes" id="UP000019364">
    <property type="component" value="Unassembled WGS sequence"/>
</dbReference>
<evidence type="ECO:0000256" key="1">
    <source>
        <dbReference type="SAM" id="MobiDB-lite"/>
    </source>
</evidence>
<dbReference type="InterPro" id="IPR052173">
    <property type="entry name" value="Beta-lactam_resp_regulator"/>
</dbReference>
<evidence type="ECO:0000259" key="3">
    <source>
        <dbReference type="Pfam" id="PF05569"/>
    </source>
</evidence>
<keyword evidence="2" id="KW-0812">Transmembrane</keyword>
<dbReference type="InterPro" id="IPR008756">
    <property type="entry name" value="Peptidase_M56"/>
</dbReference>
<feature type="transmembrane region" description="Helical" evidence="2">
    <location>
        <begin position="297"/>
        <end position="315"/>
    </location>
</feature>
<dbReference type="PANTHER" id="PTHR34978:SF3">
    <property type="entry name" value="SLR0241 PROTEIN"/>
    <property type="match status" value="1"/>
</dbReference>
<dbReference type="EMBL" id="BAVZ01000011">
    <property type="protein sequence ID" value="GAF09317.1"/>
    <property type="molecule type" value="Genomic_DNA"/>
</dbReference>
<proteinExistence type="predicted"/>
<reference evidence="4 5" key="1">
    <citation type="journal article" date="2014" name="Genome Announc.">
        <title>Draft Genome Sequence of Paenibacillus pini JCM 16418T, Isolated from the Rhizosphere of Pine Tree.</title>
        <authorList>
            <person name="Yuki M."/>
            <person name="Oshima K."/>
            <person name="Suda W."/>
            <person name="Oshida Y."/>
            <person name="Kitamura K."/>
            <person name="Iida Y."/>
            <person name="Hattori M."/>
            <person name="Ohkuma M."/>
        </authorList>
    </citation>
    <scope>NUCLEOTIDE SEQUENCE [LARGE SCALE GENOMIC DNA]</scope>
    <source>
        <strain evidence="4 5">JCM 16418</strain>
    </source>
</reference>
<name>W7YL96_9BACL</name>
<feature type="transmembrane region" description="Helical" evidence="2">
    <location>
        <begin position="37"/>
        <end position="55"/>
    </location>
</feature>
<feature type="compositionally biased region" description="Basic and acidic residues" evidence="1">
    <location>
        <begin position="361"/>
        <end position="370"/>
    </location>
</feature>
<keyword evidence="5" id="KW-1185">Reference proteome</keyword>
<sequence>MQHFMILLFECSLSMTVLGILLMSASTFLQKKFTAKARYYTWITMILGLIIPLRFQLPNLNLPTLTILPGLEYIDRATNLMIYSSIGTSTSVAWYEAVFALWISGITVFTIYHINQHRLLLRMVERWSVEYSNLEGLELLKNVQESMRISRHVQLRICPGIPCPMLIGFVRPVILLPSVNISDQELLFILKHELIHFKRGDLVLKMLVFAATAIHWFNPLVYRMAREINLQCEISCDEEVIKQATIQVRQQYVETLINIMKKQSNAQSVFITSFSDRRLSMKKRIHSIMDSRRKQKGFALLTIIVLFMFILGAALQGSLTQTHSLTEANNWPDSLVYNVEPEEEGSLLQTQTHESNVSNSDEPKQSDNKEPIMFASPGISYR</sequence>
<feature type="transmembrane region" description="Helical" evidence="2">
    <location>
        <begin position="6"/>
        <end position="25"/>
    </location>
</feature>
<feature type="domain" description="Peptidase M56" evidence="3">
    <location>
        <begin position="8"/>
        <end position="287"/>
    </location>
</feature>
<comment type="caution">
    <text evidence="4">The sequence shown here is derived from an EMBL/GenBank/DDBJ whole genome shotgun (WGS) entry which is preliminary data.</text>
</comment>
<dbReference type="PANTHER" id="PTHR34978">
    <property type="entry name" value="POSSIBLE SENSOR-TRANSDUCER PROTEIN BLAR"/>
    <property type="match status" value="1"/>
</dbReference>
<evidence type="ECO:0000313" key="5">
    <source>
        <dbReference type="Proteomes" id="UP000019364"/>
    </source>
</evidence>
<dbReference type="CDD" id="cd07341">
    <property type="entry name" value="M56_BlaR1_MecR1_like"/>
    <property type="match status" value="1"/>
</dbReference>
<feature type="region of interest" description="Disordered" evidence="1">
    <location>
        <begin position="345"/>
        <end position="382"/>
    </location>
</feature>
<dbReference type="RefSeq" id="WP_158442439.1">
    <property type="nucleotide sequence ID" value="NZ_BAVZ01000011.1"/>
</dbReference>
<dbReference type="eggNOG" id="COG4219">
    <property type="taxonomic scope" value="Bacteria"/>
</dbReference>
<evidence type="ECO:0000256" key="2">
    <source>
        <dbReference type="SAM" id="Phobius"/>
    </source>
</evidence>
<dbReference type="Pfam" id="PF05569">
    <property type="entry name" value="Peptidase_M56"/>
    <property type="match status" value="1"/>
</dbReference>
<dbReference type="AlphaFoldDB" id="W7YL96"/>
<evidence type="ECO:0000313" key="4">
    <source>
        <dbReference type="EMBL" id="GAF09317.1"/>
    </source>
</evidence>
<protein>
    <recommendedName>
        <fullName evidence="3">Peptidase M56 domain-containing protein</fullName>
    </recommendedName>
</protein>
<organism evidence="4 5">
    <name type="scientific">Paenibacillus pini JCM 16418</name>
    <dbReference type="NCBI Taxonomy" id="1236976"/>
    <lineage>
        <taxon>Bacteria</taxon>
        <taxon>Bacillati</taxon>
        <taxon>Bacillota</taxon>
        <taxon>Bacilli</taxon>
        <taxon>Bacillales</taxon>
        <taxon>Paenibacillaceae</taxon>
        <taxon>Paenibacillus</taxon>
    </lineage>
</organism>
<feature type="compositionally biased region" description="Polar residues" evidence="1">
    <location>
        <begin position="347"/>
        <end position="360"/>
    </location>
</feature>
<feature type="transmembrane region" description="Helical" evidence="2">
    <location>
        <begin position="93"/>
        <end position="114"/>
    </location>
</feature>
<keyword evidence="2" id="KW-0472">Membrane</keyword>
<accession>W7YL96</accession>